<evidence type="ECO:0000256" key="3">
    <source>
        <dbReference type="ARBA" id="ARBA00023125"/>
    </source>
</evidence>
<keyword evidence="6" id="KW-1185">Reference proteome</keyword>
<dbReference type="Proteomes" id="UP000027730">
    <property type="component" value="Unassembled WGS sequence"/>
</dbReference>
<dbReference type="GO" id="GO:0003682">
    <property type="term" value="F:chromatin binding"/>
    <property type="evidence" value="ECO:0007669"/>
    <property type="project" value="TreeGrafter"/>
</dbReference>
<dbReference type="GeneID" id="25416975"/>
<dbReference type="InterPro" id="IPR009072">
    <property type="entry name" value="Histone-fold"/>
</dbReference>
<dbReference type="PANTHER" id="PTHR22980:SF0">
    <property type="entry name" value="CENTROMERE PROTEIN S"/>
    <property type="match status" value="1"/>
</dbReference>
<proteinExistence type="inferred from homology"/>
<dbReference type="Pfam" id="PF15630">
    <property type="entry name" value="CENP-S"/>
    <property type="match status" value="1"/>
</dbReference>
<dbReference type="AlphaFoldDB" id="A0A074WIY7"/>
<dbReference type="GO" id="GO:0000712">
    <property type="term" value="P:resolution of meiotic recombination intermediates"/>
    <property type="evidence" value="ECO:0007669"/>
    <property type="project" value="TreeGrafter"/>
</dbReference>
<evidence type="ECO:0000256" key="1">
    <source>
        <dbReference type="ARBA" id="ARBA00006612"/>
    </source>
</evidence>
<keyword evidence="2" id="KW-0227">DNA damage</keyword>
<comment type="similarity">
    <text evidence="1">Belongs to the TAF9 family. CENP-S/MHF1 subfamily.</text>
</comment>
<dbReference type="GO" id="GO:0031297">
    <property type="term" value="P:replication fork processing"/>
    <property type="evidence" value="ECO:0007669"/>
    <property type="project" value="TreeGrafter"/>
</dbReference>
<dbReference type="PANTHER" id="PTHR22980">
    <property type="entry name" value="CORTISTATIN"/>
    <property type="match status" value="1"/>
</dbReference>
<dbReference type="HOGENOM" id="CLU_100369_3_0_1"/>
<accession>A0A074WIY7</accession>
<dbReference type="GO" id="GO:0003677">
    <property type="term" value="F:DNA binding"/>
    <property type="evidence" value="ECO:0007669"/>
    <property type="project" value="UniProtKB-KW"/>
</dbReference>
<dbReference type="GO" id="GO:0071821">
    <property type="term" value="C:FANCM-MHF complex"/>
    <property type="evidence" value="ECO:0007669"/>
    <property type="project" value="InterPro"/>
</dbReference>
<dbReference type="STRING" id="1043004.A0A074WIY7"/>
<dbReference type="CDD" id="cd22919">
    <property type="entry name" value="HFD_CENP-S"/>
    <property type="match status" value="1"/>
</dbReference>
<keyword evidence="4" id="KW-0234">DNA repair</keyword>
<dbReference type="OrthoDB" id="1872155at2759"/>
<protein>
    <recommendedName>
        <fullName evidence="7">Apoptosis-inducing TAF9-like domain 1 family protein</fullName>
    </recommendedName>
</protein>
<dbReference type="GO" id="GO:0006281">
    <property type="term" value="P:DNA repair"/>
    <property type="evidence" value="ECO:0007669"/>
    <property type="project" value="UniProtKB-KW"/>
</dbReference>
<evidence type="ECO:0000256" key="4">
    <source>
        <dbReference type="ARBA" id="ARBA00023204"/>
    </source>
</evidence>
<gene>
    <name evidence="5" type="ORF">M436DRAFT_82341</name>
</gene>
<evidence type="ECO:0000313" key="6">
    <source>
        <dbReference type="Proteomes" id="UP000027730"/>
    </source>
</evidence>
<evidence type="ECO:0008006" key="7">
    <source>
        <dbReference type="Google" id="ProtNLM"/>
    </source>
</evidence>
<dbReference type="InterPro" id="IPR029003">
    <property type="entry name" value="CENP-S/Mhf1"/>
</dbReference>
<organism evidence="5 6">
    <name type="scientific">Aureobasidium namibiae CBS 147.97</name>
    <dbReference type="NCBI Taxonomy" id="1043004"/>
    <lineage>
        <taxon>Eukaryota</taxon>
        <taxon>Fungi</taxon>
        <taxon>Dikarya</taxon>
        <taxon>Ascomycota</taxon>
        <taxon>Pezizomycotina</taxon>
        <taxon>Dothideomycetes</taxon>
        <taxon>Dothideomycetidae</taxon>
        <taxon>Dothideales</taxon>
        <taxon>Saccotheciaceae</taxon>
        <taxon>Aureobasidium</taxon>
    </lineage>
</organism>
<evidence type="ECO:0000256" key="2">
    <source>
        <dbReference type="ARBA" id="ARBA00022763"/>
    </source>
</evidence>
<name>A0A074WIY7_9PEZI</name>
<evidence type="ECO:0000313" key="5">
    <source>
        <dbReference type="EMBL" id="KEQ73080.1"/>
    </source>
</evidence>
<dbReference type="EMBL" id="KL584710">
    <property type="protein sequence ID" value="KEQ73080.1"/>
    <property type="molecule type" value="Genomic_DNA"/>
</dbReference>
<dbReference type="RefSeq" id="XP_013427314.1">
    <property type="nucleotide sequence ID" value="XM_013571860.1"/>
</dbReference>
<reference evidence="5 6" key="1">
    <citation type="journal article" date="2014" name="BMC Genomics">
        <title>Genome sequencing of four Aureobasidium pullulans varieties: biotechnological potential, stress tolerance, and description of new species.</title>
        <authorList>
            <person name="Gostin Ar C."/>
            <person name="Ohm R.A."/>
            <person name="Kogej T."/>
            <person name="Sonjak S."/>
            <person name="Turk M."/>
            <person name="Zajc J."/>
            <person name="Zalar P."/>
            <person name="Grube M."/>
            <person name="Sun H."/>
            <person name="Han J."/>
            <person name="Sharma A."/>
            <person name="Chiniquy J."/>
            <person name="Ngan C.Y."/>
            <person name="Lipzen A."/>
            <person name="Barry K."/>
            <person name="Grigoriev I.V."/>
            <person name="Gunde-Cimerman N."/>
        </authorList>
    </citation>
    <scope>NUCLEOTIDE SEQUENCE [LARGE SCALE GENOMIC DNA]</scope>
    <source>
        <strain evidence="5 6">CBS 147.97</strain>
    </source>
</reference>
<sequence>MADTDADDKVDRLKSSLWYSIGTIIDAISLDSDLNATPQFIASLTELVWSQILTSGADLEAFAKHRGGSVVDVKDVLLLVRRNEELRGVLEEASKGIGK</sequence>
<dbReference type="GO" id="GO:0046982">
    <property type="term" value="F:protein heterodimerization activity"/>
    <property type="evidence" value="ECO:0007669"/>
    <property type="project" value="InterPro"/>
</dbReference>
<dbReference type="SUPFAM" id="SSF47113">
    <property type="entry name" value="Histone-fold"/>
    <property type="match status" value="1"/>
</dbReference>
<dbReference type="Gene3D" id="1.10.20.10">
    <property type="entry name" value="Histone, subunit A"/>
    <property type="match status" value="1"/>
</dbReference>
<keyword evidence="3" id="KW-0238">DNA-binding</keyword>